<evidence type="ECO:0000313" key="5">
    <source>
        <dbReference type="Proteomes" id="UP001056610"/>
    </source>
</evidence>
<dbReference type="PANTHER" id="PTHR46766">
    <property type="entry name" value="GLUTAMINE-RICH PROTEIN 2"/>
    <property type="match status" value="1"/>
</dbReference>
<organism evidence="4 5">
    <name type="scientific">Candidatus Mycobacterium methanotrophicum</name>
    <dbReference type="NCBI Taxonomy" id="2943498"/>
    <lineage>
        <taxon>Bacteria</taxon>
        <taxon>Bacillati</taxon>
        <taxon>Actinomycetota</taxon>
        <taxon>Actinomycetes</taxon>
        <taxon>Mycobacteriales</taxon>
        <taxon>Mycobacteriaceae</taxon>
        <taxon>Mycobacterium</taxon>
    </lineage>
</organism>
<evidence type="ECO:0000259" key="2">
    <source>
        <dbReference type="Pfam" id="PF00823"/>
    </source>
</evidence>
<dbReference type="InterPro" id="IPR000030">
    <property type="entry name" value="PPE_dom"/>
</dbReference>
<dbReference type="InterPro" id="IPR022171">
    <property type="entry name" value="PPE_C"/>
</dbReference>
<name>A0ABY4QHC0_9MYCO</name>
<reference evidence="4" key="1">
    <citation type="submission" date="2022-05" db="EMBL/GenBank/DDBJ databases">
        <title>A methanotrophic Mycobacterium dominates a cave microbial ecosystem.</title>
        <authorList>
            <person name="Van Spanning R.J.M."/>
            <person name="Guan Q."/>
            <person name="Melkonian C."/>
            <person name="Gallant J."/>
            <person name="Polerecky L."/>
            <person name="Flot J.-F."/>
            <person name="Brandt B.W."/>
            <person name="Braster M."/>
            <person name="Iturbe Espinoza P."/>
            <person name="Aerts J."/>
            <person name="Meima-Franke M."/>
            <person name="Piersma S.R."/>
            <person name="Bunduc C."/>
            <person name="Ummels R."/>
            <person name="Pain A."/>
            <person name="Fleming E.J."/>
            <person name="van der Wel N."/>
            <person name="Gherman V.D."/>
            <person name="Sarbu S.M."/>
            <person name="Bodelier P.L.E."/>
            <person name="Bitter W."/>
        </authorList>
    </citation>
    <scope>NUCLEOTIDE SEQUENCE</scope>
    <source>
        <strain evidence="4">Sulfur Cave</strain>
    </source>
</reference>
<sequence length="400" mass="40050">MLDFGALPPEVNSARMYAGPGSGPLLAAASAWDGVAAQLETLAAGYCSAISALQDQGWSGAASTAMAAAAAPYVAWVTTTARQAQQAAGQARAAAAGYEAAFAATVPPAVVLANRTLSATLVATNFFGQNTPAIAAAEAVYAEMWAQDATAMYGYAASASAAATLTPFSEPPQTTNPAGQSTQGAAVAQAVDTAVGHAQTTLSQLTSAAPPQLQSLTSGGFVNALAAQASVTSTSTSTSTSIITAITDLDTAFWRPAFYASQFVKTPFYILSFQVAAARAGAQASALPALPAPAAGAVAGAQTMGPNWVLASVGRADPVGGLSVPQNWTAATSTAGPAVQPVAPADTGFKALPTWANPTSTSAGLPTMGQIPNGAGRRGTDVEYRITDRRHRMPRPTLGG</sequence>
<evidence type="ECO:0000259" key="3">
    <source>
        <dbReference type="Pfam" id="PF12484"/>
    </source>
</evidence>
<feature type="domain" description="PPE" evidence="2">
    <location>
        <begin position="3"/>
        <end position="164"/>
    </location>
</feature>
<accession>A0ABY4QHC0</accession>
<keyword evidence="5" id="KW-1185">Reference proteome</keyword>
<dbReference type="Pfam" id="PF12484">
    <property type="entry name" value="PPE-SVP"/>
    <property type="match status" value="1"/>
</dbReference>
<protein>
    <submittedName>
        <fullName evidence="4">PPE family protein</fullName>
    </submittedName>
</protein>
<gene>
    <name evidence="4" type="ORF">M5I08_17005</name>
</gene>
<dbReference type="Proteomes" id="UP001056610">
    <property type="component" value="Chromosome"/>
</dbReference>
<dbReference type="PANTHER" id="PTHR46766:SF1">
    <property type="entry name" value="GLUTAMINE-RICH PROTEIN 2"/>
    <property type="match status" value="1"/>
</dbReference>
<evidence type="ECO:0000256" key="1">
    <source>
        <dbReference type="SAM" id="MobiDB-lite"/>
    </source>
</evidence>
<dbReference type="EMBL" id="CP097320">
    <property type="protein sequence ID" value="UQX09934.1"/>
    <property type="molecule type" value="Genomic_DNA"/>
</dbReference>
<dbReference type="Pfam" id="PF00823">
    <property type="entry name" value="PPE"/>
    <property type="match status" value="1"/>
</dbReference>
<feature type="region of interest" description="Disordered" evidence="1">
    <location>
        <begin position="359"/>
        <end position="378"/>
    </location>
</feature>
<evidence type="ECO:0000313" key="4">
    <source>
        <dbReference type="EMBL" id="UQX09934.1"/>
    </source>
</evidence>
<feature type="domain" description="PPE family C-terminal" evidence="3">
    <location>
        <begin position="311"/>
        <end position="396"/>
    </location>
</feature>
<proteinExistence type="predicted"/>